<accession>A0A5A7PHF0</accession>
<dbReference type="AlphaFoldDB" id="A0A5A7PHF0"/>
<comment type="caution">
    <text evidence="1">The sequence shown here is derived from an EMBL/GenBank/DDBJ whole genome shotgun (WGS) entry which is preliminary data.</text>
</comment>
<name>A0A5A7PHF0_STRAF</name>
<reference evidence="2" key="1">
    <citation type="journal article" date="2019" name="Curr. Biol.">
        <title>Genome Sequence of Striga asiatica Provides Insight into the Evolution of Plant Parasitism.</title>
        <authorList>
            <person name="Yoshida S."/>
            <person name="Kim S."/>
            <person name="Wafula E.K."/>
            <person name="Tanskanen J."/>
            <person name="Kim Y.M."/>
            <person name="Honaas L."/>
            <person name="Yang Z."/>
            <person name="Spallek T."/>
            <person name="Conn C.E."/>
            <person name="Ichihashi Y."/>
            <person name="Cheong K."/>
            <person name="Cui S."/>
            <person name="Der J.P."/>
            <person name="Gundlach H."/>
            <person name="Jiao Y."/>
            <person name="Hori C."/>
            <person name="Ishida J.K."/>
            <person name="Kasahara H."/>
            <person name="Kiba T."/>
            <person name="Kim M.S."/>
            <person name="Koo N."/>
            <person name="Laohavisit A."/>
            <person name="Lee Y.H."/>
            <person name="Lumba S."/>
            <person name="McCourt P."/>
            <person name="Mortimer J.C."/>
            <person name="Mutuku J.M."/>
            <person name="Nomura T."/>
            <person name="Sasaki-Sekimoto Y."/>
            <person name="Seto Y."/>
            <person name="Wang Y."/>
            <person name="Wakatake T."/>
            <person name="Sakakibara H."/>
            <person name="Demura T."/>
            <person name="Yamaguchi S."/>
            <person name="Yoneyama K."/>
            <person name="Manabe R.I."/>
            <person name="Nelson D.C."/>
            <person name="Schulman A.H."/>
            <person name="Timko M.P."/>
            <person name="dePamphilis C.W."/>
            <person name="Choi D."/>
            <person name="Shirasu K."/>
        </authorList>
    </citation>
    <scope>NUCLEOTIDE SEQUENCE [LARGE SCALE GENOMIC DNA]</scope>
    <source>
        <strain evidence="2">cv. UVA1</strain>
    </source>
</reference>
<keyword evidence="2" id="KW-1185">Reference proteome</keyword>
<proteinExistence type="predicted"/>
<protein>
    <submittedName>
        <fullName evidence="1">Calmodulin-binding protein-related</fullName>
    </submittedName>
</protein>
<organism evidence="1 2">
    <name type="scientific">Striga asiatica</name>
    <name type="common">Asiatic witchweed</name>
    <name type="synonym">Buchnera asiatica</name>
    <dbReference type="NCBI Taxonomy" id="4170"/>
    <lineage>
        <taxon>Eukaryota</taxon>
        <taxon>Viridiplantae</taxon>
        <taxon>Streptophyta</taxon>
        <taxon>Embryophyta</taxon>
        <taxon>Tracheophyta</taxon>
        <taxon>Spermatophyta</taxon>
        <taxon>Magnoliopsida</taxon>
        <taxon>eudicotyledons</taxon>
        <taxon>Gunneridae</taxon>
        <taxon>Pentapetalae</taxon>
        <taxon>asterids</taxon>
        <taxon>lamiids</taxon>
        <taxon>Lamiales</taxon>
        <taxon>Orobanchaceae</taxon>
        <taxon>Buchnereae</taxon>
        <taxon>Striga</taxon>
    </lineage>
</organism>
<gene>
    <name evidence="1" type="ORF">STAS_07760</name>
</gene>
<evidence type="ECO:0000313" key="2">
    <source>
        <dbReference type="Proteomes" id="UP000325081"/>
    </source>
</evidence>
<evidence type="ECO:0000313" key="1">
    <source>
        <dbReference type="EMBL" id="GER31727.1"/>
    </source>
</evidence>
<dbReference type="EMBL" id="BKCP01004516">
    <property type="protein sequence ID" value="GER31727.1"/>
    <property type="molecule type" value="Genomic_DNA"/>
</dbReference>
<dbReference type="Proteomes" id="UP000325081">
    <property type="component" value="Unassembled WGS sequence"/>
</dbReference>
<sequence>MHEAQISKLVADRSAVQREQTIGGLYSPGLGRTETGGVYGGGTEFRGMIQGTGGCRSESWSAISSIGVGSEGSGSLGKEKWSFLGCLEELGQGLPGVGCLMRL</sequence>